<comment type="caution">
    <text evidence="3">The sequence shown here is derived from an EMBL/GenBank/DDBJ whole genome shotgun (WGS) entry which is preliminary data.</text>
</comment>
<proteinExistence type="predicted"/>
<dbReference type="EMBL" id="QGKY02000246">
    <property type="protein sequence ID" value="KAF2584829.1"/>
    <property type="molecule type" value="Genomic_DNA"/>
</dbReference>
<dbReference type="InterPro" id="IPR026960">
    <property type="entry name" value="RVT-Znf"/>
</dbReference>
<feature type="domain" description="Reverse transcriptase zinc-binding" evidence="1">
    <location>
        <begin position="1"/>
        <end position="54"/>
    </location>
</feature>
<gene>
    <name evidence="2" type="ORF">F2Q68_00029637</name>
    <name evidence="3" type="ORF">F2Q70_00034741</name>
</gene>
<sequence length="149" mass="17515">MSFTMWTENYDRLPTRARLAAWGMAISPLCPFCSNYEESRDHLFLGCEYSKEVWGGVFARCHPPSHTFTNWAELLSWIRGAPPKLILLRKLATQSTVYHLWKQRNNLIHNHTSVPAATVFHAIDKEIRNIISARRHRKHFNTLMILWLR</sequence>
<dbReference type="PANTHER" id="PTHR33116:SF84">
    <property type="entry name" value="RNA-DIRECTED DNA POLYMERASE"/>
    <property type="match status" value="1"/>
</dbReference>
<protein>
    <recommendedName>
        <fullName evidence="1">Reverse transcriptase zinc-binding domain-containing protein</fullName>
    </recommendedName>
</protein>
<reference evidence="3" key="1">
    <citation type="submission" date="2019-12" db="EMBL/GenBank/DDBJ databases">
        <title>Genome sequencing and annotation of Brassica cretica.</title>
        <authorList>
            <person name="Studholme D.J."/>
            <person name="Sarris P.F."/>
        </authorList>
    </citation>
    <scope>NUCLEOTIDE SEQUENCE</scope>
    <source>
        <strain evidence="2">PFS-001/15</strain>
        <strain evidence="3">PFS-102/07</strain>
        <tissue evidence="3">Leaf</tissue>
    </source>
</reference>
<dbReference type="EMBL" id="QGKW02002005">
    <property type="protein sequence ID" value="KAF2543884.1"/>
    <property type="molecule type" value="Genomic_DNA"/>
</dbReference>
<evidence type="ECO:0000259" key="1">
    <source>
        <dbReference type="Pfam" id="PF13966"/>
    </source>
</evidence>
<dbReference type="AlphaFoldDB" id="A0A8S9JSU2"/>
<accession>A0A8S9JSU2</accession>
<name>A0A8S9JSU2_BRACR</name>
<organism evidence="3">
    <name type="scientific">Brassica cretica</name>
    <name type="common">Mustard</name>
    <dbReference type="NCBI Taxonomy" id="69181"/>
    <lineage>
        <taxon>Eukaryota</taxon>
        <taxon>Viridiplantae</taxon>
        <taxon>Streptophyta</taxon>
        <taxon>Embryophyta</taxon>
        <taxon>Tracheophyta</taxon>
        <taxon>Spermatophyta</taxon>
        <taxon>Magnoliopsida</taxon>
        <taxon>eudicotyledons</taxon>
        <taxon>Gunneridae</taxon>
        <taxon>Pentapetalae</taxon>
        <taxon>rosids</taxon>
        <taxon>malvids</taxon>
        <taxon>Brassicales</taxon>
        <taxon>Brassicaceae</taxon>
        <taxon>Brassiceae</taxon>
        <taxon>Brassica</taxon>
    </lineage>
</organism>
<dbReference type="PANTHER" id="PTHR33116">
    <property type="entry name" value="REVERSE TRANSCRIPTASE ZINC-BINDING DOMAIN-CONTAINING PROTEIN-RELATED-RELATED"/>
    <property type="match status" value="1"/>
</dbReference>
<evidence type="ECO:0000313" key="3">
    <source>
        <dbReference type="EMBL" id="KAF2584829.1"/>
    </source>
</evidence>
<evidence type="ECO:0000313" key="2">
    <source>
        <dbReference type="EMBL" id="KAF2543884.1"/>
    </source>
</evidence>
<dbReference type="Proteomes" id="UP000712281">
    <property type="component" value="Unassembled WGS sequence"/>
</dbReference>
<dbReference type="Pfam" id="PF13966">
    <property type="entry name" value="zf-RVT"/>
    <property type="match status" value="1"/>
</dbReference>